<dbReference type="Proteomes" id="UP000294829">
    <property type="component" value="Unassembled WGS sequence"/>
</dbReference>
<feature type="transmembrane region" description="Helical" evidence="1">
    <location>
        <begin position="385"/>
        <end position="402"/>
    </location>
</feature>
<accession>A0A4R5W0J0</accession>
<gene>
    <name evidence="2" type="ORF">E2I14_13585</name>
</gene>
<keyword evidence="1" id="KW-0472">Membrane</keyword>
<dbReference type="RefSeq" id="WP_133329435.1">
    <property type="nucleotide sequence ID" value="NZ_SMYL01000007.1"/>
</dbReference>
<feature type="transmembrane region" description="Helical" evidence="1">
    <location>
        <begin position="90"/>
        <end position="110"/>
    </location>
</feature>
<name>A0A4R5W0J0_9BURK</name>
<feature type="transmembrane region" description="Helical" evidence="1">
    <location>
        <begin position="179"/>
        <end position="196"/>
    </location>
</feature>
<evidence type="ECO:0000313" key="3">
    <source>
        <dbReference type="Proteomes" id="UP000294829"/>
    </source>
</evidence>
<evidence type="ECO:0000313" key="2">
    <source>
        <dbReference type="EMBL" id="TDK64473.1"/>
    </source>
</evidence>
<feature type="transmembrane region" description="Helical" evidence="1">
    <location>
        <begin position="305"/>
        <end position="326"/>
    </location>
</feature>
<feature type="transmembrane region" description="Helical" evidence="1">
    <location>
        <begin position="46"/>
        <end position="70"/>
    </location>
</feature>
<comment type="caution">
    <text evidence="2">The sequence shown here is derived from an EMBL/GenBank/DDBJ whole genome shotgun (WGS) entry which is preliminary data.</text>
</comment>
<organism evidence="2 3">
    <name type="scientific">Sapientia aquatica</name>
    <dbReference type="NCBI Taxonomy" id="1549640"/>
    <lineage>
        <taxon>Bacteria</taxon>
        <taxon>Pseudomonadati</taxon>
        <taxon>Pseudomonadota</taxon>
        <taxon>Betaproteobacteria</taxon>
        <taxon>Burkholderiales</taxon>
        <taxon>Oxalobacteraceae</taxon>
        <taxon>Sapientia</taxon>
    </lineage>
</organism>
<feature type="transmembrane region" description="Helical" evidence="1">
    <location>
        <begin position="440"/>
        <end position="458"/>
    </location>
</feature>
<proteinExistence type="predicted"/>
<dbReference type="AlphaFoldDB" id="A0A4R5W0J0"/>
<feature type="transmembrane region" description="Helical" evidence="1">
    <location>
        <begin position="130"/>
        <end position="148"/>
    </location>
</feature>
<evidence type="ECO:0000256" key="1">
    <source>
        <dbReference type="SAM" id="Phobius"/>
    </source>
</evidence>
<dbReference type="EMBL" id="SMYL01000007">
    <property type="protein sequence ID" value="TDK64473.1"/>
    <property type="molecule type" value="Genomic_DNA"/>
</dbReference>
<feature type="transmembrane region" description="Helical" evidence="1">
    <location>
        <begin position="155"/>
        <end position="173"/>
    </location>
</feature>
<sequence>MHTFFQPLVVPLQARGNMGSPILLKGMLLSPIILMPFLWFVSHKTIITLIGLLMPLIPLLIVYWATLINYTHLQLPATNSHLLPGIKRRLFTGLIFGWLLVSLIGTALYTSSYWLAGLQIDEIKISPSDIWVFWIIASGAMIFFVFFLRAQFIALIIWISACFNLQKICLILPTIISEHLALFFIAVVFIGGTYFFRVTHPNVEQALALQKRFINLTQWSRGQPALYKSTLLLAVEKLNRYIYLFILRHRIKANKPILYFGLGSSVHWSYCTPVVLIVLIYMSGLKVFEVVGVISSQSIGIQLDAMFLTVAWGVPFSIAINTLTAIERSKKEQRLMYLLPKQDEVRGSNRPLLNYIAKNNAITFLIFLSLLIVGKFFLYLSSERWIIFIICCGMPLYPLVFRDYRHNAFNNSKLLIPIVLYILIMIISLAAIMYWNLSVWGWNFGLVLVSLILFFNRWNSIMDAPPVLPADCP</sequence>
<reference evidence="2 3" key="1">
    <citation type="submission" date="2019-03" db="EMBL/GenBank/DDBJ databases">
        <title>Sapientia aquatica gen. nov., sp. nov., isolated from a crater lake.</title>
        <authorList>
            <person name="Felfoldi T."/>
            <person name="Szabo A."/>
            <person name="Toth E."/>
            <person name="Schumann P."/>
            <person name="Keki Z."/>
            <person name="Marialigeti K."/>
            <person name="Mathe I."/>
        </authorList>
    </citation>
    <scope>NUCLEOTIDE SEQUENCE [LARGE SCALE GENOMIC DNA]</scope>
    <source>
        <strain evidence="2 3">SA-152</strain>
    </source>
</reference>
<feature type="transmembrane region" description="Helical" evidence="1">
    <location>
        <begin position="360"/>
        <end position="379"/>
    </location>
</feature>
<keyword evidence="3" id="KW-1185">Reference proteome</keyword>
<feature type="transmembrane region" description="Helical" evidence="1">
    <location>
        <begin position="22"/>
        <end position="40"/>
    </location>
</feature>
<keyword evidence="1" id="KW-1133">Transmembrane helix</keyword>
<feature type="transmembrane region" description="Helical" evidence="1">
    <location>
        <begin position="414"/>
        <end position="434"/>
    </location>
</feature>
<keyword evidence="1" id="KW-0812">Transmembrane</keyword>
<protein>
    <submittedName>
        <fullName evidence="2">Uncharacterized protein</fullName>
    </submittedName>
</protein>
<feature type="transmembrane region" description="Helical" evidence="1">
    <location>
        <begin position="257"/>
        <end position="285"/>
    </location>
</feature>